<gene>
    <name evidence="2" type="ORF">BJ322DRAFT_1059447</name>
</gene>
<feature type="transmembrane region" description="Helical" evidence="1">
    <location>
        <begin position="42"/>
        <end position="61"/>
    </location>
</feature>
<dbReference type="Proteomes" id="UP000736335">
    <property type="component" value="Unassembled WGS sequence"/>
</dbReference>
<evidence type="ECO:0000256" key="1">
    <source>
        <dbReference type="SAM" id="Phobius"/>
    </source>
</evidence>
<organism evidence="2 3">
    <name type="scientific">Thelephora terrestris</name>
    <dbReference type="NCBI Taxonomy" id="56493"/>
    <lineage>
        <taxon>Eukaryota</taxon>
        <taxon>Fungi</taxon>
        <taxon>Dikarya</taxon>
        <taxon>Basidiomycota</taxon>
        <taxon>Agaricomycotina</taxon>
        <taxon>Agaricomycetes</taxon>
        <taxon>Thelephorales</taxon>
        <taxon>Thelephoraceae</taxon>
        <taxon>Thelephora</taxon>
    </lineage>
</organism>
<dbReference type="OrthoDB" id="3197626at2759"/>
<feature type="transmembrane region" description="Helical" evidence="1">
    <location>
        <begin position="12"/>
        <end position="30"/>
    </location>
</feature>
<reference evidence="2" key="2">
    <citation type="submission" date="2020-11" db="EMBL/GenBank/DDBJ databases">
        <authorList>
            <consortium name="DOE Joint Genome Institute"/>
            <person name="Kuo A."/>
            <person name="Miyauchi S."/>
            <person name="Kiss E."/>
            <person name="Drula E."/>
            <person name="Kohler A."/>
            <person name="Sanchez-Garcia M."/>
            <person name="Andreopoulos B."/>
            <person name="Barry K.W."/>
            <person name="Bonito G."/>
            <person name="Buee M."/>
            <person name="Carver A."/>
            <person name="Chen C."/>
            <person name="Cichocki N."/>
            <person name="Clum A."/>
            <person name="Culley D."/>
            <person name="Crous P.W."/>
            <person name="Fauchery L."/>
            <person name="Girlanda M."/>
            <person name="Hayes R."/>
            <person name="Keri Z."/>
            <person name="Labutti K."/>
            <person name="Lipzen A."/>
            <person name="Lombard V."/>
            <person name="Magnuson J."/>
            <person name="Maillard F."/>
            <person name="Morin E."/>
            <person name="Murat C."/>
            <person name="Nolan M."/>
            <person name="Ohm R."/>
            <person name="Pangilinan J."/>
            <person name="Pereira M."/>
            <person name="Perotto S."/>
            <person name="Peter M."/>
            <person name="Riley R."/>
            <person name="Sitrit Y."/>
            <person name="Stielow B."/>
            <person name="Szollosi G."/>
            <person name="Zifcakova L."/>
            <person name="Stursova M."/>
            <person name="Spatafora J.W."/>
            <person name="Tedersoo L."/>
            <person name="Vaario L.-M."/>
            <person name="Yamada A."/>
            <person name="Yan M."/>
            <person name="Wang P."/>
            <person name="Xu J."/>
            <person name="Bruns T."/>
            <person name="Baldrian P."/>
            <person name="Vilgalys R."/>
            <person name="Henrissat B."/>
            <person name="Grigoriev I.V."/>
            <person name="Hibbett D."/>
            <person name="Nagy L.G."/>
            <person name="Martin F.M."/>
        </authorList>
    </citation>
    <scope>NUCLEOTIDE SEQUENCE</scope>
    <source>
        <strain evidence="2">UH-Tt-Lm1</strain>
    </source>
</reference>
<reference evidence="2" key="1">
    <citation type="journal article" date="2020" name="Nat. Commun.">
        <title>Large-scale genome sequencing of mycorrhizal fungi provides insights into the early evolution of symbiotic traits.</title>
        <authorList>
            <person name="Miyauchi S."/>
            <person name="Kiss E."/>
            <person name="Kuo A."/>
            <person name="Drula E."/>
            <person name="Kohler A."/>
            <person name="Sanchez-Garcia M."/>
            <person name="Morin E."/>
            <person name="Andreopoulos B."/>
            <person name="Barry K.W."/>
            <person name="Bonito G."/>
            <person name="Buee M."/>
            <person name="Carver A."/>
            <person name="Chen C."/>
            <person name="Cichocki N."/>
            <person name="Clum A."/>
            <person name="Culley D."/>
            <person name="Crous P.W."/>
            <person name="Fauchery L."/>
            <person name="Girlanda M."/>
            <person name="Hayes R.D."/>
            <person name="Keri Z."/>
            <person name="LaButti K."/>
            <person name="Lipzen A."/>
            <person name="Lombard V."/>
            <person name="Magnuson J."/>
            <person name="Maillard F."/>
            <person name="Murat C."/>
            <person name="Nolan M."/>
            <person name="Ohm R.A."/>
            <person name="Pangilinan J."/>
            <person name="Pereira M.F."/>
            <person name="Perotto S."/>
            <person name="Peter M."/>
            <person name="Pfister S."/>
            <person name="Riley R."/>
            <person name="Sitrit Y."/>
            <person name="Stielow J.B."/>
            <person name="Szollosi G."/>
            <person name="Zifcakova L."/>
            <person name="Stursova M."/>
            <person name="Spatafora J.W."/>
            <person name="Tedersoo L."/>
            <person name="Vaario L.M."/>
            <person name="Yamada A."/>
            <person name="Yan M."/>
            <person name="Wang P."/>
            <person name="Xu J."/>
            <person name="Bruns T."/>
            <person name="Baldrian P."/>
            <person name="Vilgalys R."/>
            <person name="Dunand C."/>
            <person name="Henrissat B."/>
            <person name="Grigoriev I.V."/>
            <person name="Hibbett D."/>
            <person name="Nagy L.G."/>
            <person name="Martin F.M."/>
        </authorList>
    </citation>
    <scope>NUCLEOTIDE SEQUENCE</scope>
    <source>
        <strain evidence="2">UH-Tt-Lm1</strain>
    </source>
</reference>
<feature type="transmembrane region" description="Helical" evidence="1">
    <location>
        <begin position="180"/>
        <end position="200"/>
    </location>
</feature>
<proteinExistence type="predicted"/>
<keyword evidence="1" id="KW-0472">Membrane</keyword>
<dbReference type="EMBL" id="WIUZ02000006">
    <property type="protein sequence ID" value="KAF9786407.1"/>
    <property type="molecule type" value="Genomic_DNA"/>
</dbReference>
<name>A0A9P6HGD9_9AGAM</name>
<keyword evidence="1" id="KW-1133">Transmembrane helix</keyword>
<protein>
    <submittedName>
        <fullName evidence="2">Uncharacterized protein</fullName>
    </submittedName>
</protein>
<accession>A0A9P6HGD9</accession>
<feature type="transmembrane region" description="Helical" evidence="1">
    <location>
        <begin position="102"/>
        <end position="124"/>
    </location>
</feature>
<keyword evidence="1" id="KW-0812">Transmembrane</keyword>
<evidence type="ECO:0000313" key="2">
    <source>
        <dbReference type="EMBL" id="KAF9786407.1"/>
    </source>
</evidence>
<sequence length="277" mass="30603">MPSPEDTKRDATLVFFGIYTWDYLTSLWFEYRLITRKIRFRWQFATVVTLSIVDVIVAPPMSPFCTRAGEETLMLHLGMLSIVFGTWNLVIRTLIIWGHHPLLMKILPVVGLAQLALALVLPSVGRGLCTPLPPSVVSITVFATTTAVIEFAILLLSVIGIRRASSHGESPLARLLMTQGIAYFVMAFLIQLSVIVVGAAHSAHATRMWVGVSGAKTAPRTSDPLFSLTESLRYYSPCPRTHRIDCLELSEDPGRNPSDGRMTTCIDIDTNKDEGVC</sequence>
<keyword evidence="3" id="KW-1185">Reference proteome</keyword>
<evidence type="ECO:0000313" key="3">
    <source>
        <dbReference type="Proteomes" id="UP000736335"/>
    </source>
</evidence>
<dbReference type="AlphaFoldDB" id="A0A9P6HGD9"/>
<comment type="caution">
    <text evidence="2">The sequence shown here is derived from an EMBL/GenBank/DDBJ whole genome shotgun (WGS) entry which is preliminary data.</text>
</comment>
<feature type="transmembrane region" description="Helical" evidence="1">
    <location>
        <begin position="136"/>
        <end position="159"/>
    </location>
</feature>
<feature type="transmembrane region" description="Helical" evidence="1">
    <location>
        <begin position="73"/>
        <end position="90"/>
    </location>
</feature>